<protein>
    <submittedName>
        <fullName evidence="5">Mannose-specific lectin</fullName>
    </submittedName>
</protein>
<dbReference type="AlphaFoldDB" id="O24427"/>
<name>O24427_ALLUR</name>
<sequence length="166" mass="17677">MAISVNCKIIMVCAVGTILSILTPTSMGRNILLNGEGLYAGQSLEEGSYKLIMQDDCNLVLFEYSTQVWASNTGVSGRNGCRAVMQADGNFVVYDSNSRAVWASQSRRGNGNYILALQEDRNVVIYGTDIWSTGTYRRGVGGTVVTVINGTVDAGSGMENVTATAA</sequence>
<dbReference type="SMART" id="SM00108">
    <property type="entry name" value="B_lectin"/>
    <property type="match status" value="1"/>
</dbReference>
<dbReference type="GO" id="GO:0051707">
    <property type="term" value="P:response to other organism"/>
    <property type="evidence" value="ECO:0007669"/>
    <property type="project" value="UniProtKB-ARBA"/>
</dbReference>
<evidence type="ECO:0000256" key="1">
    <source>
        <dbReference type="ARBA" id="ARBA00022729"/>
    </source>
</evidence>
<keyword evidence="3" id="KW-1015">Disulfide bond</keyword>
<accession>O24427</accession>
<dbReference type="EMBL" id="U68531">
    <property type="protein sequence ID" value="AAC49858.1"/>
    <property type="molecule type" value="mRNA"/>
</dbReference>
<dbReference type="FunFam" id="2.90.10.10:FF:000040">
    <property type="entry name" value="Mannose-binding lectin"/>
    <property type="match status" value="1"/>
</dbReference>
<dbReference type="Gene3D" id="2.90.10.10">
    <property type="entry name" value="Bulb-type lectin domain"/>
    <property type="match status" value="1"/>
</dbReference>
<keyword evidence="2 5" id="KW-0430">Lectin</keyword>
<dbReference type="InterPro" id="IPR036426">
    <property type="entry name" value="Bulb-type_lectin_dom_sf"/>
</dbReference>
<reference evidence="5" key="1">
    <citation type="journal article" date="1997" name="Plant Mol. Biol.">
        <title>Isolation, characterization and molecular cloning of a leaf-specific lectin from ramsons (Allium ursinum L.).</title>
        <authorList>
            <person name="Smeets K."/>
            <person name="Van Damme E.J."/>
            <person name="Van Leuven F."/>
            <person name="Peumans W.J."/>
        </authorList>
    </citation>
    <scope>NUCLEOTIDE SEQUENCE</scope>
    <source>
        <tissue evidence="5">Leaf</tissue>
    </source>
</reference>
<evidence type="ECO:0000256" key="3">
    <source>
        <dbReference type="ARBA" id="ARBA00023157"/>
    </source>
</evidence>
<dbReference type="SUPFAM" id="SSF51110">
    <property type="entry name" value="alpha-D-mannose-specific plant lectins"/>
    <property type="match status" value="1"/>
</dbReference>
<proteinExistence type="evidence at transcript level"/>
<evidence type="ECO:0000313" key="5">
    <source>
        <dbReference type="EMBL" id="AAC49858.1"/>
    </source>
</evidence>
<dbReference type="GO" id="GO:0030246">
    <property type="term" value="F:carbohydrate binding"/>
    <property type="evidence" value="ECO:0007669"/>
    <property type="project" value="UniProtKB-KW"/>
</dbReference>
<keyword evidence="1" id="KW-0732">Signal</keyword>
<evidence type="ECO:0000256" key="2">
    <source>
        <dbReference type="ARBA" id="ARBA00022734"/>
    </source>
</evidence>
<evidence type="ECO:0000259" key="4">
    <source>
        <dbReference type="PROSITE" id="PS50927"/>
    </source>
</evidence>
<dbReference type="CDD" id="cd00028">
    <property type="entry name" value="B_lectin"/>
    <property type="match status" value="1"/>
</dbReference>
<organism evidence="5">
    <name type="scientific">Allium ursinum</name>
    <name type="common">Ramsons</name>
    <name type="synonym">Bear garlic</name>
    <dbReference type="NCBI Taxonomy" id="4684"/>
    <lineage>
        <taxon>Eukaryota</taxon>
        <taxon>Viridiplantae</taxon>
        <taxon>Streptophyta</taxon>
        <taxon>Embryophyta</taxon>
        <taxon>Tracheophyta</taxon>
        <taxon>Spermatophyta</taxon>
        <taxon>Magnoliopsida</taxon>
        <taxon>Liliopsida</taxon>
        <taxon>Asparagales</taxon>
        <taxon>Amaryllidaceae</taxon>
        <taxon>Allioideae</taxon>
        <taxon>Allieae</taxon>
        <taxon>Allium</taxon>
    </lineage>
</organism>
<feature type="domain" description="Bulb-type lectin" evidence="4">
    <location>
        <begin position="29"/>
        <end position="138"/>
    </location>
</feature>
<dbReference type="PROSITE" id="PS50927">
    <property type="entry name" value="BULB_LECTIN"/>
    <property type="match status" value="1"/>
</dbReference>
<dbReference type="InterPro" id="IPR001480">
    <property type="entry name" value="Bulb-type_lectin_dom"/>
</dbReference>